<organism evidence="1 2">
    <name type="scientific">Rotaria sordida</name>
    <dbReference type="NCBI Taxonomy" id="392033"/>
    <lineage>
        <taxon>Eukaryota</taxon>
        <taxon>Metazoa</taxon>
        <taxon>Spiralia</taxon>
        <taxon>Gnathifera</taxon>
        <taxon>Rotifera</taxon>
        <taxon>Eurotatoria</taxon>
        <taxon>Bdelloidea</taxon>
        <taxon>Philodinida</taxon>
        <taxon>Philodinidae</taxon>
        <taxon>Rotaria</taxon>
    </lineage>
</organism>
<dbReference type="AlphaFoldDB" id="A0A815SJJ6"/>
<evidence type="ECO:0000313" key="2">
    <source>
        <dbReference type="Proteomes" id="UP000663889"/>
    </source>
</evidence>
<accession>A0A815SJJ6</accession>
<evidence type="ECO:0000313" key="1">
    <source>
        <dbReference type="EMBL" id="CAF1493365.1"/>
    </source>
</evidence>
<gene>
    <name evidence="1" type="ORF">SEV965_LOCUS35690</name>
</gene>
<dbReference type="EMBL" id="CAJNOU010005969">
    <property type="protein sequence ID" value="CAF1493365.1"/>
    <property type="molecule type" value="Genomic_DNA"/>
</dbReference>
<reference evidence="1" key="1">
    <citation type="submission" date="2021-02" db="EMBL/GenBank/DDBJ databases">
        <authorList>
            <person name="Nowell W R."/>
        </authorList>
    </citation>
    <scope>NUCLEOTIDE SEQUENCE</scope>
</reference>
<proteinExistence type="predicted"/>
<sequence length="203" mass="23006">MTCSCGHYDYVDSTVKTLADAMAYHREHGNRIIHETLTGSLLNRGSPLDPDEQKKEKANKMRLYQHSARCPVALHTFLDCNPDYWCFVPLCCNETSDDNGTYFHRNPIGGDSEIVYVMGLNATDTGRAAQYLDHVPKPADVPDDRSIILRYIIKTLFIIHGETKLNMICPVGTDVEQCYGLPYELNWYVNLNLLSMSHTTSNQ</sequence>
<protein>
    <submittedName>
        <fullName evidence="1">Uncharacterized protein</fullName>
    </submittedName>
</protein>
<dbReference type="Proteomes" id="UP000663889">
    <property type="component" value="Unassembled WGS sequence"/>
</dbReference>
<comment type="caution">
    <text evidence="1">The sequence shown here is derived from an EMBL/GenBank/DDBJ whole genome shotgun (WGS) entry which is preliminary data.</text>
</comment>
<name>A0A815SJJ6_9BILA</name>